<evidence type="ECO:0000313" key="2">
    <source>
        <dbReference type="EMBL" id="QSQ11844.1"/>
    </source>
</evidence>
<accession>A0ABX7N091</accession>
<protein>
    <recommendedName>
        <fullName evidence="4">Lipoprotein</fullName>
    </recommendedName>
</protein>
<evidence type="ECO:0008006" key="4">
    <source>
        <dbReference type="Google" id="ProtNLM"/>
    </source>
</evidence>
<gene>
    <name evidence="2" type="ORF">JY572_26065</name>
</gene>
<sequence>MAPVSGARPSRFACVAAGTDAAYTRAIVSGLSRLLTLALLLGWQVVASGVAGLGHYCERQVQRRSSKCECPHTEAHAADDTQGKQPAFQSDCCDEPHWDLPAPTEASLSSYSPFLAAPPALPPAAWLHAKAPEFGPQRSLALWDVPHAQGPPVFLRIRTLLI</sequence>
<proteinExistence type="predicted"/>
<feature type="transmembrane region" description="Helical" evidence="1">
    <location>
        <begin position="34"/>
        <end position="57"/>
    </location>
</feature>
<reference evidence="2 3" key="1">
    <citation type="submission" date="2021-02" db="EMBL/GenBank/DDBJ databases">
        <title>De Novo genome assembly of isolated myxobacteria.</title>
        <authorList>
            <person name="Stevens D.C."/>
        </authorList>
    </citation>
    <scope>NUCLEOTIDE SEQUENCE [LARGE SCALE GENOMIC DNA]</scope>
    <source>
        <strain evidence="2 3">SCHIC003</strain>
    </source>
</reference>
<keyword evidence="1" id="KW-1133">Transmembrane helix</keyword>
<keyword evidence="3" id="KW-1185">Reference proteome</keyword>
<name>A0ABX7N091_9BACT</name>
<evidence type="ECO:0000256" key="1">
    <source>
        <dbReference type="SAM" id="Phobius"/>
    </source>
</evidence>
<evidence type="ECO:0000313" key="3">
    <source>
        <dbReference type="Proteomes" id="UP000663090"/>
    </source>
</evidence>
<organism evidence="2 3">
    <name type="scientific">Myxococcus landrumensis</name>
    <dbReference type="NCBI Taxonomy" id="2813577"/>
    <lineage>
        <taxon>Bacteria</taxon>
        <taxon>Pseudomonadati</taxon>
        <taxon>Myxococcota</taxon>
        <taxon>Myxococcia</taxon>
        <taxon>Myxococcales</taxon>
        <taxon>Cystobacterineae</taxon>
        <taxon>Myxococcaceae</taxon>
        <taxon>Myxococcus</taxon>
    </lineage>
</organism>
<keyword evidence="1" id="KW-0472">Membrane</keyword>
<dbReference type="EMBL" id="CP071091">
    <property type="protein sequence ID" value="QSQ11844.1"/>
    <property type="molecule type" value="Genomic_DNA"/>
</dbReference>
<keyword evidence="1" id="KW-0812">Transmembrane</keyword>
<dbReference type="Proteomes" id="UP000663090">
    <property type="component" value="Chromosome"/>
</dbReference>